<evidence type="ECO:0000256" key="3">
    <source>
        <dbReference type="ARBA" id="ARBA00012211"/>
    </source>
</evidence>
<dbReference type="GO" id="GO:0071555">
    <property type="term" value="P:cell wall organization"/>
    <property type="evidence" value="ECO:0007669"/>
    <property type="project" value="UniProtKB-KW"/>
</dbReference>
<feature type="binding site" evidence="14">
    <location>
        <begin position="154"/>
        <end position="160"/>
    </location>
    <ligand>
        <name>ATP</name>
        <dbReference type="ChEBI" id="CHEBI:30616"/>
    </ligand>
</feature>
<keyword evidence="11 14" id="KW-0131">Cell cycle</keyword>
<dbReference type="InterPro" id="IPR013221">
    <property type="entry name" value="Mur_ligase_cen"/>
</dbReference>
<dbReference type="eggNOG" id="COG0773">
    <property type="taxonomic scope" value="Bacteria"/>
</dbReference>
<evidence type="ECO:0000256" key="7">
    <source>
        <dbReference type="ARBA" id="ARBA00022741"/>
    </source>
</evidence>
<reference evidence="18 19" key="2">
    <citation type="submission" date="2007-06" db="EMBL/GenBank/DDBJ databases">
        <title>Draft genome sequence of Pseudoflavonifractor capillosus ATCC 29799.</title>
        <authorList>
            <person name="Sudarsanam P."/>
            <person name="Ley R."/>
            <person name="Guruge J."/>
            <person name="Turnbaugh P.J."/>
            <person name="Mahowald M."/>
            <person name="Liep D."/>
            <person name="Gordon J."/>
        </authorList>
    </citation>
    <scope>NUCLEOTIDE SEQUENCE [LARGE SCALE GENOMIC DNA]</scope>
    <source>
        <strain evidence="18 19">ATCC 29799</strain>
    </source>
</reference>
<dbReference type="HAMAP" id="MF_00046">
    <property type="entry name" value="MurC"/>
    <property type="match status" value="1"/>
</dbReference>
<evidence type="ECO:0000256" key="9">
    <source>
        <dbReference type="ARBA" id="ARBA00022960"/>
    </source>
</evidence>
<dbReference type="PANTHER" id="PTHR43445:SF3">
    <property type="entry name" value="UDP-N-ACETYLMURAMATE--L-ALANINE LIGASE"/>
    <property type="match status" value="1"/>
</dbReference>
<dbReference type="STRING" id="411467.BACCAP_02331"/>
<evidence type="ECO:0000313" key="19">
    <source>
        <dbReference type="Proteomes" id="UP000003639"/>
    </source>
</evidence>
<keyword evidence="8 14" id="KW-0067">ATP-binding</keyword>
<dbReference type="GO" id="GO:0009252">
    <property type="term" value="P:peptidoglycan biosynthetic process"/>
    <property type="evidence" value="ECO:0007669"/>
    <property type="project" value="UniProtKB-UniRule"/>
</dbReference>
<gene>
    <name evidence="14 18" type="primary">murC</name>
    <name evidence="18" type="ORF">BACCAP_02331</name>
</gene>
<keyword evidence="4 14" id="KW-0963">Cytoplasm</keyword>
<keyword evidence="5 14" id="KW-0436">Ligase</keyword>
<evidence type="ECO:0000256" key="1">
    <source>
        <dbReference type="ARBA" id="ARBA00004496"/>
    </source>
</evidence>
<comment type="subcellular location">
    <subcellularLocation>
        <location evidence="1 14">Cytoplasm</location>
    </subcellularLocation>
</comment>
<sequence>MELALPFSFVHIIIFFLEETKYHFIFFKKGVLPVSDFNIQDYFVPGCHAHLVGIGGVSMAPLAEVLHGMGMVITGSDMHESATVEHLRSLGMDIAIGHRAENLKGAKLVIRTAAAHDDNPEISGAHARGIPVFERAQAWGAIMRGYKNALCISGTHGKTTTTSMCTHIAMAAQADPTVMIGGTLPLLGAGHRVGRGDTIILESCEYCNSFLSFFPTVAVILDIEADHLDFFKDLEDVEKSFRTFADLVPEDGVIVANRDDENTMHTLEGEARPMVTFGLEEGDVHAANLTWSRGLPTFDVIWKGQPFAHVSLRVPGEHNVKNALAAAASAIVLGMPAKAVEEGLSAFRGAARRFEHKGSYHGAEVYDDYAHHPGELKALLSAVSGLGYDRIICAFQPHTYSRTKALFDDFVQVLREPDVTLLAEIFAAREDNTIGISSRDLAAQIPGSRYFATLPELTDALAELAQPGDLILTVGAGDIYTAGEALVQRQD</sequence>
<dbReference type="SUPFAM" id="SSF53244">
    <property type="entry name" value="MurD-like peptide ligases, peptide-binding domain"/>
    <property type="match status" value="1"/>
</dbReference>
<dbReference type="GO" id="GO:0008763">
    <property type="term" value="F:UDP-N-acetylmuramate-L-alanine ligase activity"/>
    <property type="evidence" value="ECO:0007669"/>
    <property type="project" value="UniProtKB-UniRule"/>
</dbReference>
<evidence type="ECO:0000313" key="18">
    <source>
        <dbReference type="EMBL" id="EDM99831.1"/>
    </source>
</evidence>
<organism evidence="18 19">
    <name type="scientific">Pseudoflavonifractor capillosus ATCC 29799</name>
    <dbReference type="NCBI Taxonomy" id="411467"/>
    <lineage>
        <taxon>Bacteria</taxon>
        <taxon>Bacillati</taxon>
        <taxon>Bacillota</taxon>
        <taxon>Clostridia</taxon>
        <taxon>Eubacteriales</taxon>
        <taxon>Oscillospiraceae</taxon>
        <taxon>Pseudoflavonifractor</taxon>
    </lineage>
</organism>
<feature type="domain" description="Mur ligase C-terminal" evidence="16">
    <location>
        <begin position="352"/>
        <end position="477"/>
    </location>
</feature>
<feature type="domain" description="Mur ligase central" evidence="17">
    <location>
        <begin position="152"/>
        <end position="330"/>
    </location>
</feature>
<comment type="catalytic activity">
    <reaction evidence="13 14">
        <text>UDP-N-acetyl-alpha-D-muramate + L-alanine + ATP = UDP-N-acetyl-alpha-D-muramoyl-L-alanine + ADP + phosphate + H(+)</text>
        <dbReference type="Rhea" id="RHEA:23372"/>
        <dbReference type="ChEBI" id="CHEBI:15378"/>
        <dbReference type="ChEBI" id="CHEBI:30616"/>
        <dbReference type="ChEBI" id="CHEBI:43474"/>
        <dbReference type="ChEBI" id="CHEBI:57972"/>
        <dbReference type="ChEBI" id="CHEBI:70757"/>
        <dbReference type="ChEBI" id="CHEBI:83898"/>
        <dbReference type="ChEBI" id="CHEBI:456216"/>
        <dbReference type="EC" id="6.3.2.8"/>
    </reaction>
</comment>
<dbReference type="GO" id="GO:0005737">
    <property type="term" value="C:cytoplasm"/>
    <property type="evidence" value="ECO:0007669"/>
    <property type="project" value="UniProtKB-SubCell"/>
</dbReference>
<dbReference type="Gene3D" id="3.40.50.720">
    <property type="entry name" value="NAD(P)-binding Rossmann-like Domain"/>
    <property type="match status" value="1"/>
</dbReference>
<evidence type="ECO:0000256" key="6">
    <source>
        <dbReference type="ARBA" id="ARBA00022618"/>
    </source>
</evidence>
<keyword evidence="9 14" id="KW-0133">Cell shape</keyword>
<keyword evidence="6 14" id="KW-0132">Cell division</keyword>
<dbReference type="Proteomes" id="UP000003639">
    <property type="component" value="Unassembled WGS sequence"/>
</dbReference>
<dbReference type="SUPFAM" id="SSF53623">
    <property type="entry name" value="MurD-like peptide ligases, catalytic domain"/>
    <property type="match status" value="1"/>
</dbReference>
<comment type="pathway">
    <text evidence="2 14">Cell wall biogenesis; peptidoglycan biosynthesis.</text>
</comment>
<dbReference type="InterPro" id="IPR050061">
    <property type="entry name" value="MurCDEF_pg_biosynth"/>
</dbReference>
<name>A6NVT8_9FIRM</name>
<dbReference type="SUPFAM" id="SSF51984">
    <property type="entry name" value="MurCD N-terminal domain"/>
    <property type="match status" value="1"/>
</dbReference>
<dbReference type="EC" id="6.3.2.8" evidence="3 14"/>
<comment type="function">
    <text evidence="14">Cell wall formation.</text>
</comment>
<dbReference type="UniPathway" id="UPA00219"/>
<evidence type="ECO:0000259" key="15">
    <source>
        <dbReference type="Pfam" id="PF01225"/>
    </source>
</evidence>
<keyword evidence="10 14" id="KW-0573">Peptidoglycan synthesis</keyword>
<evidence type="ECO:0000256" key="10">
    <source>
        <dbReference type="ARBA" id="ARBA00022984"/>
    </source>
</evidence>
<evidence type="ECO:0000256" key="4">
    <source>
        <dbReference type="ARBA" id="ARBA00022490"/>
    </source>
</evidence>
<dbReference type="InterPro" id="IPR000713">
    <property type="entry name" value="Mur_ligase_N"/>
</dbReference>
<evidence type="ECO:0000256" key="14">
    <source>
        <dbReference type="HAMAP-Rule" id="MF_00046"/>
    </source>
</evidence>
<dbReference type="Gene3D" id="3.90.190.20">
    <property type="entry name" value="Mur ligase, C-terminal domain"/>
    <property type="match status" value="1"/>
</dbReference>
<dbReference type="Gene3D" id="3.40.1190.10">
    <property type="entry name" value="Mur-like, catalytic domain"/>
    <property type="match status" value="1"/>
</dbReference>
<dbReference type="Pfam" id="PF08245">
    <property type="entry name" value="Mur_ligase_M"/>
    <property type="match status" value="1"/>
</dbReference>
<protein>
    <recommendedName>
        <fullName evidence="3 14">UDP-N-acetylmuramate--L-alanine ligase</fullName>
        <ecNumber evidence="3 14">6.3.2.8</ecNumber>
    </recommendedName>
    <alternativeName>
        <fullName evidence="14">UDP-N-acetylmuramoyl-L-alanine synthetase</fullName>
    </alternativeName>
</protein>
<evidence type="ECO:0000256" key="11">
    <source>
        <dbReference type="ARBA" id="ARBA00023306"/>
    </source>
</evidence>
<proteinExistence type="inferred from homology"/>
<reference evidence="18 19" key="1">
    <citation type="submission" date="2007-04" db="EMBL/GenBank/DDBJ databases">
        <authorList>
            <person name="Fulton L."/>
            <person name="Clifton S."/>
            <person name="Fulton B."/>
            <person name="Xu J."/>
            <person name="Minx P."/>
            <person name="Pepin K.H."/>
            <person name="Johnson M."/>
            <person name="Thiruvilangam P."/>
            <person name="Bhonagiri V."/>
            <person name="Nash W.E."/>
            <person name="Mardis E.R."/>
            <person name="Wilson R.K."/>
        </authorList>
    </citation>
    <scope>NUCLEOTIDE SEQUENCE [LARGE SCALE GENOMIC DNA]</scope>
    <source>
        <strain evidence="18 19">ATCC 29799</strain>
    </source>
</reference>
<dbReference type="GO" id="GO:0008360">
    <property type="term" value="P:regulation of cell shape"/>
    <property type="evidence" value="ECO:0007669"/>
    <property type="project" value="UniProtKB-KW"/>
</dbReference>
<dbReference type="InterPro" id="IPR004101">
    <property type="entry name" value="Mur_ligase_C"/>
</dbReference>
<dbReference type="EMBL" id="AAXG02000014">
    <property type="protein sequence ID" value="EDM99831.1"/>
    <property type="molecule type" value="Genomic_DNA"/>
</dbReference>
<dbReference type="AlphaFoldDB" id="A6NVT8"/>
<keyword evidence="19" id="KW-1185">Reference proteome</keyword>
<evidence type="ECO:0000256" key="12">
    <source>
        <dbReference type="ARBA" id="ARBA00023316"/>
    </source>
</evidence>
<dbReference type="InterPro" id="IPR005758">
    <property type="entry name" value="UDP-N-AcMur_Ala_ligase_MurC"/>
</dbReference>
<feature type="domain" description="Mur ligase N-terminal catalytic" evidence="15">
    <location>
        <begin position="48"/>
        <end position="146"/>
    </location>
</feature>
<evidence type="ECO:0000256" key="8">
    <source>
        <dbReference type="ARBA" id="ARBA00022840"/>
    </source>
</evidence>
<accession>A6NVT8</accession>
<keyword evidence="12 14" id="KW-0961">Cell wall biogenesis/degradation</keyword>
<keyword evidence="7 14" id="KW-0547">Nucleotide-binding</keyword>
<dbReference type="GO" id="GO:0005524">
    <property type="term" value="F:ATP binding"/>
    <property type="evidence" value="ECO:0007669"/>
    <property type="project" value="UniProtKB-UniRule"/>
</dbReference>
<dbReference type="Pfam" id="PF01225">
    <property type="entry name" value="Mur_ligase"/>
    <property type="match status" value="1"/>
</dbReference>
<dbReference type="PANTHER" id="PTHR43445">
    <property type="entry name" value="UDP-N-ACETYLMURAMATE--L-ALANINE LIGASE-RELATED"/>
    <property type="match status" value="1"/>
</dbReference>
<dbReference type="InterPro" id="IPR036565">
    <property type="entry name" value="Mur-like_cat_sf"/>
</dbReference>
<evidence type="ECO:0000256" key="13">
    <source>
        <dbReference type="ARBA" id="ARBA00047833"/>
    </source>
</evidence>
<evidence type="ECO:0000259" key="16">
    <source>
        <dbReference type="Pfam" id="PF02875"/>
    </source>
</evidence>
<dbReference type="InterPro" id="IPR036615">
    <property type="entry name" value="Mur_ligase_C_dom_sf"/>
</dbReference>
<comment type="caution">
    <text evidence="18">The sequence shown here is derived from an EMBL/GenBank/DDBJ whole genome shotgun (WGS) entry which is preliminary data.</text>
</comment>
<dbReference type="RefSeq" id="WP_006572862.1">
    <property type="nucleotide sequence ID" value="NZ_AAXG02000014.1"/>
</dbReference>
<evidence type="ECO:0000259" key="17">
    <source>
        <dbReference type="Pfam" id="PF08245"/>
    </source>
</evidence>
<dbReference type="NCBIfam" id="TIGR01082">
    <property type="entry name" value="murC"/>
    <property type="match status" value="1"/>
</dbReference>
<evidence type="ECO:0000256" key="2">
    <source>
        <dbReference type="ARBA" id="ARBA00004752"/>
    </source>
</evidence>
<dbReference type="Pfam" id="PF02875">
    <property type="entry name" value="Mur_ligase_C"/>
    <property type="match status" value="1"/>
</dbReference>
<evidence type="ECO:0000256" key="5">
    <source>
        <dbReference type="ARBA" id="ARBA00022598"/>
    </source>
</evidence>
<dbReference type="GO" id="GO:0051301">
    <property type="term" value="P:cell division"/>
    <property type="evidence" value="ECO:0007669"/>
    <property type="project" value="UniProtKB-KW"/>
</dbReference>
<comment type="similarity">
    <text evidence="14">Belongs to the MurCDEF family.</text>
</comment>